<keyword evidence="2" id="KW-1185">Reference proteome</keyword>
<dbReference type="AlphaFoldDB" id="G0EPK2"/>
<organism evidence="1 2">
    <name type="scientific">Brachyspira intermedia (strain ATCC 51140 / PWS/A)</name>
    <name type="common">Serpulina intermedia</name>
    <dbReference type="NCBI Taxonomy" id="1045858"/>
    <lineage>
        <taxon>Bacteria</taxon>
        <taxon>Pseudomonadati</taxon>
        <taxon>Spirochaetota</taxon>
        <taxon>Spirochaetia</taxon>
        <taxon>Brachyspirales</taxon>
        <taxon>Brachyspiraceae</taxon>
        <taxon>Brachyspira</taxon>
    </lineage>
</organism>
<dbReference type="RefSeq" id="WP_014486569.1">
    <property type="nucleotide sequence ID" value="NC_017243.1"/>
</dbReference>
<evidence type="ECO:0000313" key="1">
    <source>
        <dbReference type="EMBL" id="AEM20716.1"/>
    </source>
</evidence>
<dbReference type="Proteomes" id="UP000008522">
    <property type="component" value="Chromosome"/>
</dbReference>
<dbReference type="EMBL" id="CP002874">
    <property type="protein sequence ID" value="AEM20716.1"/>
    <property type="molecule type" value="Genomic_DNA"/>
</dbReference>
<sequence>MLYKDKNGSYTSDYLLDGEFTREMDNNFKKSKKPSADSCETIGDQYEACSDKYEKVFDNYNLDNEDRDFYACTPAVWGDNCQNKDDDCPPVAIDNFVDKLFSNDPFEESSLDLENEEYEGFDPTTVASAHLACRLWREKLDKDNPFIQYEMEDNKVIADLNELREITKNTFEKFKNKIIK</sequence>
<name>G0EPK2_BRAIP</name>
<reference evidence="1 2" key="1">
    <citation type="journal article" date="2011" name="BMC Genomics">
        <title>Complete genome sequence of Brachyspira intermedia reveals unique genomic features in Brachyspira species and phage-mediated horizontal gene transfer.</title>
        <authorList>
            <person name="Hafstrom T."/>
            <person name="Jansson D.S."/>
            <person name="Segerman B."/>
        </authorList>
    </citation>
    <scope>NUCLEOTIDE SEQUENCE [LARGE SCALE GENOMIC DNA]</scope>
    <source>
        <strain evidence="2">ATCC 51140 / PWS/A</strain>
    </source>
</reference>
<dbReference type="GeneID" id="44968645"/>
<dbReference type="HOGENOM" id="CLU_1493473_0_0_12"/>
<protein>
    <submittedName>
        <fullName evidence="1">Uncharacterized protein</fullName>
    </submittedName>
</protein>
<gene>
    <name evidence="1" type="ordered locus">Bint_0080</name>
</gene>
<evidence type="ECO:0000313" key="2">
    <source>
        <dbReference type="Proteomes" id="UP000008522"/>
    </source>
</evidence>
<proteinExistence type="predicted"/>
<accession>G0EPK2</accession>
<dbReference type="KEGG" id="bip:Bint_0080"/>
<dbReference type="PATRIC" id="fig|1045858.4.peg.80"/>
<dbReference type="OrthoDB" id="9988558at2"/>